<feature type="transmembrane region" description="Helical" evidence="7">
    <location>
        <begin position="29"/>
        <end position="52"/>
    </location>
</feature>
<dbReference type="HOGENOM" id="CLU_033311_0_0_3"/>
<comment type="similarity">
    <text evidence="6">Belongs to the exbB/tolQ family.</text>
</comment>
<evidence type="ECO:0000256" key="1">
    <source>
        <dbReference type="ARBA" id="ARBA00004651"/>
    </source>
</evidence>
<sequence>MRMKTTTKETNQYLLLSGDAERKKLEVNFWLVSVIALLLFIAIYTLTLLFLRQTFIGVLLYERGFTQFLVIYLACFVVSLTTLKLIKLQQEALALRRSWVPQTVTFDNPRSRDLLTLQNNLTKHNQLLPIRCSRILGAYIQSGSRKIASELALDDSTFYLSASESSYSFPRVLVWAIPLLGFIGTVIGISQAVNGFSSFLEQAGEIEQIKEGIGTVTSGLAVAFDTTLLALLLSVLVMIPLVLVERMESRLLLRIDIYVNDLVLPRLKERSENLDYDGINQSIRKAFQDYLPNPEALIEPAQIYAKQAAETFSHSFISEIEKLQQLSGHLIEQIEKINNMSIEEKSKFLETLDQQLNVNRELSQSMITEIKHIQPILEKLSKPRLITFTDSEEL</sequence>
<keyword evidence="3 7" id="KW-0812">Transmembrane</keyword>
<keyword evidence="5 7" id="KW-0472">Membrane</keyword>
<organism evidence="9 10">
    <name type="scientific">Crocosphaera subtropica (strain ATCC 51142 / BH68)</name>
    <name type="common">Cyanothece sp. (strain ATCC 51142)</name>
    <dbReference type="NCBI Taxonomy" id="43989"/>
    <lineage>
        <taxon>Bacteria</taxon>
        <taxon>Bacillati</taxon>
        <taxon>Cyanobacteriota</taxon>
        <taxon>Cyanophyceae</taxon>
        <taxon>Oscillatoriophycideae</taxon>
        <taxon>Chroococcales</taxon>
        <taxon>Aphanothecaceae</taxon>
        <taxon>Crocosphaera</taxon>
        <taxon>Crocosphaera subtropica</taxon>
    </lineage>
</organism>
<keyword evidence="6" id="KW-0813">Transport</keyword>
<dbReference type="eggNOG" id="COG0811">
    <property type="taxonomic scope" value="Bacteria"/>
</dbReference>
<dbReference type="GO" id="GO:0005886">
    <property type="term" value="C:plasma membrane"/>
    <property type="evidence" value="ECO:0007669"/>
    <property type="project" value="UniProtKB-SubCell"/>
</dbReference>
<protein>
    <recommendedName>
        <fullName evidence="8">MotA/TolQ/ExbB proton channel domain-containing protein</fullName>
    </recommendedName>
</protein>
<evidence type="ECO:0000259" key="8">
    <source>
        <dbReference type="Pfam" id="PF01618"/>
    </source>
</evidence>
<dbReference type="InterPro" id="IPR002898">
    <property type="entry name" value="MotA_ExbB_proton_chnl"/>
</dbReference>
<reference evidence="9 10" key="1">
    <citation type="journal article" date="2008" name="Proc. Natl. Acad. Sci. U.S.A.">
        <title>The genome of Cyanothece 51142, a unicellular diazotrophic cyanobacterium important in the marine nitrogen cycle.</title>
        <authorList>
            <person name="Welsh E.A."/>
            <person name="Liberton M."/>
            <person name="Stoeckel J."/>
            <person name="Loh T."/>
            <person name="Elvitigala T."/>
            <person name="Wang C."/>
            <person name="Wollam A."/>
            <person name="Fulton R.S."/>
            <person name="Clifton S.W."/>
            <person name="Jacobs J.M."/>
            <person name="Aurora R."/>
            <person name="Ghosh B.K."/>
            <person name="Sherman L.A."/>
            <person name="Smith R.D."/>
            <person name="Wilson R.K."/>
            <person name="Pakrasi H.B."/>
        </authorList>
    </citation>
    <scope>NUCLEOTIDE SEQUENCE [LARGE SCALE GENOMIC DNA]</scope>
    <source>
        <strain evidence="10">ATCC 51142 / BH68</strain>
    </source>
</reference>
<feature type="domain" description="MotA/TolQ/ExbB proton channel" evidence="8">
    <location>
        <begin position="161"/>
        <end position="242"/>
    </location>
</feature>
<keyword evidence="2" id="KW-1003">Cell membrane</keyword>
<dbReference type="STRING" id="43989.cce_1738"/>
<proteinExistence type="inferred from homology"/>
<evidence type="ECO:0000256" key="5">
    <source>
        <dbReference type="ARBA" id="ARBA00023136"/>
    </source>
</evidence>
<evidence type="ECO:0000256" key="6">
    <source>
        <dbReference type="RuleBase" id="RU004057"/>
    </source>
</evidence>
<evidence type="ECO:0000256" key="2">
    <source>
        <dbReference type="ARBA" id="ARBA00022475"/>
    </source>
</evidence>
<evidence type="ECO:0000256" key="7">
    <source>
        <dbReference type="SAM" id="Phobius"/>
    </source>
</evidence>
<keyword evidence="4 7" id="KW-1133">Transmembrane helix</keyword>
<feature type="transmembrane region" description="Helical" evidence="7">
    <location>
        <begin position="172"/>
        <end position="193"/>
    </location>
</feature>
<accession>B1WYS1</accession>
<dbReference type="Proteomes" id="UP000001203">
    <property type="component" value="Chromosome circular"/>
</dbReference>
<comment type="subcellular location">
    <subcellularLocation>
        <location evidence="1">Cell membrane</location>
        <topology evidence="1">Multi-pass membrane protein</topology>
    </subcellularLocation>
    <subcellularLocation>
        <location evidence="6">Membrane</location>
        <topology evidence="6">Multi-pass membrane protein</topology>
    </subcellularLocation>
</comment>
<feature type="transmembrane region" description="Helical" evidence="7">
    <location>
        <begin position="64"/>
        <end position="86"/>
    </location>
</feature>
<name>B1WYS1_CROS5</name>
<keyword evidence="10" id="KW-1185">Reference proteome</keyword>
<feature type="transmembrane region" description="Helical" evidence="7">
    <location>
        <begin position="220"/>
        <end position="244"/>
    </location>
</feature>
<dbReference type="InterPro" id="IPR050790">
    <property type="entry name" value="ExbB/TolQ_transport"/>
</dbReference>
<dbReference type="KEGG" id="cyt:cce_1738"/>
<dbReference type="PANTHER" id="PTHR30625">
    <property type="entry name" value="PROTEIN TOLQ"/>
    <property type="match status" value="1"/>
</dbReference>
<dbReference type="PANTHER" id="PTHR30625:SF11">
    <property type="entry name" value="MOTA_TOLQ_EXBB PROTON CHANNEL DOMAIN-CONTAINING PROTEIN"/>
    <property type="match status" value="1"/>
</dbReference>
<dbReference type="GO" id="GO:0017038">
    <property type="term" value="P:protein import"/>
    <property type="evidence" value="ECO:0007669"/>
    <property type="project" value="TreeGrafter"/>
</dbReference>
<dbReference type="Pfam" id="PF01618">
    <property type="entry name" value="MotA_ExbB"/>
    <property type="match status" value="1"/>
</dbReference>
<dbReference type="AlphaFoldDB" id="B1WYS1"/>
<keyword evidence="6" id="KW-0653">Protein transport</keyword>
<evidence type="ECO:0000313" key="10">
    <source>
        <dbReference type="Proteomes" id="UP000001203"/>
    </source>
</evidence>
<evidence type="ECO:0000256" key="3">
    <source>
        <dbReference type="ARBA" id="ARBA00022692"/>
    </source>
</evidence>
<evidence type="ECO:0000313" key="9">
    <source>
        <dbReference type="EMBL" id="ACB51088.1"/>
    </source>
</evidence>
<gene>
    <name evidence="9" type="ordered locus">cce_1738</name>
</gene>
<evidence type="ECO:0000256" key="4">
    <source>
        <dbReference type="ARBA" id="ARBA00022989"/>
    </source>
</evidence>
<dbReference type="EMBL" id="CP000806">
    <property type="protein sequence ID" value="ACB51088.1"/>
    <property type="molecule type" value="Genomic_DNA"/>
</dbReference>